<feature type="transmembrane region" description="Helical" evidence="1">
    <location>
        <begin position="46"/>
        <end position="65"/>
    </location>
</feature>
<feature type="transmembrane region" description="Helical" evidence="1">
    <location>
        <begin position="21"/>
        <end position="40"/>
    </location>
</feature>
<feature type="transmembrane region" description="Helical" evidence="1">
    <location>
        <begin position="81"/>
        <end position="100"/>
    </location>
</feature>
<keyword evidence="1" id="KW-0472">Membrane</keyword>
<evidence type="ECO:0000256" key="1">
    <source>
        <dbReference type="SAM" id="Phobius"/>
    </source>
</evidence>
<feature type="transmembrane region" description="Helical" evidence="1">
    <location>
        <begin position="106"/>
        <end position="130"/>
    </location>
</feature>
<dbReference type="InterPro" id="IPR021493">
    <property type="entry name" value="DUF3147"/>
</dbReference>
<name>A0ABW2SW25_9ACTN</name>
<sequence>MSAPRRMRIQPSKLRRVTLPGMALRFAFGAAVSVAAGLVGNHWGPVTGGVFLAFPAVLAATLTLIQDEEHSRIPASNDARGAVLGAVGMIAFALCVWALATRIPTLVAMGIALVAWAIVAAVLYLLIWGVRRSR</sequence>
<dbReference type="RefSeq" id="WP_343969613.1">
    <property type="nucleotide sequence ID" value="NZ_BAAAGK010000079.1"/>
</dbReference>
<accession>A0ABW2SW25</accession>
<keyword evidence="1" id="KW-0812">Transmembrane</keyword>
<dbReference type="Pfam" id="PF11345">
    <property type="entry name" value="DUF3147"/>
    <property type="match status" value="1"/>
</dbReference>
<proteinExistence type="predicted"/>
<protein>
    <submittedName>
        <fullName evidence="2">DUF3147 family protein</fullName>
    </submittedName>
</protein>
<organism evidence="2 3">
    <name type="scientific">Streptosporangium amethystogenes subsp. fukuiense</name>
    <dbReference type="NCBI Taxonomy" id="698418"/>
    <lineage>
        <taxon>Bacteria</taxon>
        <taxon>Bacillati</taxon>
        <taxon>Actinomycetota</taxon>
        <taxon>Actinomycetes</taxon>
        <taxon>Streptosporangiales</taxon>
        <taxon>Streptosporangiaceae</taxon>
        <taxon>Streptosporangium</taxon>
    </lineage>
</organism>
<reference evidence="3" key="1">
    <citation type="journal article" date="2019" name="Int. J. Syst. Evol. Microbiol.">
        <title>The Global Catalogue of Microorganisms (GCM) 10K type strain sequencing project: providing services to taxonomists for standard genome sequencing and annotation.</title>
        <authorList>
            <consortium name="The Broad Institute Genomics Platform"/>
            <consortium name="The Broad Institute Genome Sequencing Center for Infectious Disease"/>
            <person name="Wu L."/>
            <person name="Ma J."/>
        </authorList>
    </citation>
    <scope>NUCLEOTIDE SEQUENCE [LARGE SCALE GENOMIC DNA]</scope>
    <source>
        <strain evidence="3">JCM 10083</strain>
    </source>
</reference>
<dbReference type="Proteomes" id="UP001596514">
    <property type="component" value="Unassembled WGS sequence"/>
</dbReference>
<dbReference type="EMBL" id="JBHTEE010000001">
    <property type="protein sequence ID" value="MFC7600460.1"/>
    <property type="molecule type" value="Genomic_DNA"/>
</dbReference>
<evidence type="ECO:0000313" key="2">
    <source>
        <dbReference type="EMBL" id="MFC7600460.1"/>
    </source>
</evidence>
<keyword evidence="3" id="KW-1185">Reference proteome</keyword>
<comment type="caution">
    <text evidence="2">The sequence shown here is derived from an EMBL/GenBank/DDBJ whole genome shotgun (WGS) entry which is preliminary data.</text>
</comment>
<evidence type="ECO:0000313" key="3">
    <source>
        <dbReference type="Proteomes" id="UP001596514"/>
    </source>
</evidence>
<keyword evidence="1" id="KW-1133">Transmembrane helix</keyword>
<gene>
    <name evidence="2" type="ORF">ACFQVD_10160</name>
</gene>